<dbReference type="EMBL" id="MNUE01000011">
    <property type="protein sequence ID" value="OJD36555.1"/>
    <property type="molecule type" value="Genomic_DNA"/>
</dbReference>
<evidence type="ECO:0000313" key="1">
    <source>
        <dbReference type="EMBL" id="OJD36555.1"/>
    </source>
</evidence>
<dbReference type="AlphaFoldDB" id="A0A1J9RVC4"/>
<dbReference type="Proteomes" id="UP000183809">
    <property type="component" value="Unassembled WGS sequence"/>
</dbReference>
<evidence type="ECO:0000313" key="2">
    <source>
        <dbReference type="Proteomes" id="UP000183809"/>
    </source>
</evidence>
<protein>
    <submittedName>
        <fullName evidence="1">Uncharacterized protein</fullName>
    </submittedName>
</protein>
<comment type="caution">
    <text evidence="1">The sequence shown here is derived from an EMBL/GenBank/DDBJ whole genome shotgun (WGS) entry which is preliminary data.</text>
</comment>
<dbReference type="RefSeq" id="XP_020132815.1">
    <property type="nucleotide sequence ID" value="XM_020270412.1"/>
</dbReference>
<dbReference type="GeneID" id="31010671"/>
<reference evidence="1 2" key="1">
    <citation type="submission" date="2016-10" db="EMBL/GenBank/DDBJ databases">
        <title>Proteomics and genomics reveal pathogen-plant mechanisms compatible with a hemibiotrophic lifestyle of Diplodia corticola.</title>
        <authorList>
            <person name="Fernandes I."/>
            <person name="De Jonge R."/>
            <person name="Van De Peer Y."/>
            <person name="Devreese B."/>
            <person name="Alves A."/>
            <person name="Esteves A.C."/>
        </authorList>
    </citation>
    <scope>NUCLEOTIDE SEQUENCE [LARGE SCALE GENOMIC DNA]</scope>
    <source>
        <strain evidence="1 2">CBS 112549</strain>
    </source>
</reference>
<organism evidence="1 2">
    <name type="scientific">Diplodia corticola</name>
    <dbReference type="NCBI Taxonomy" id="236234"/>
    <lineage>
        <taxon>Eukaryota</taxon>
        <taxon>Fungi</taxon>
        <taxon>Dikarya</taxon>
        <taxon>Ascomycota</taxon>
        <taxon>Pezizomycotina</taxon>
        <taxon>Dothideomycetes</taxon>
        <taxon>Dothideomycetes incertae sedis</taxon>
        <taxon>Botryosphaeriales</taxon>
        <taxon>Botryosphaeriaceae</taxon>
        <taxon>Diplodia</taxon>
    </lineage>
</organism>
<name>A0A1J9RVC4_9PEZI</name>
<keyword evidence="2" id="KW-1185">Reference proteome</keyword>
<gene>
    <name evidence="1" type="ORF">BKCO1_1100055</name>
</gene>
<accession>A0A1J9RVC4</accession>
<proteinExistence type="predicted"/>
<sequence>MHLFRRIFANAAEDAGPPQGTSTIDPVLLGDTLIKGLIMGLDRQFREHKESPYNTEITLKYIFHLSRDRVLQGRSTSGSKEFQDIIKQLIYCFTREGLERAVRLLDANGSS</sequence>